<dbReference type="RefSeq" id="WP_064541342.1">
    <property type="nucleotide sequence ID" value="NZ_LXEU01000010.1"/>
</dbReference>
<dbReference type="InterPro" id="IPR012506">
    <property type="entry name" value="TMEM86B-like"/>
</dbReference>
<feature type="transmembrane region" description="Helical" evidence="6">
    <location>
        <begin position="189"/>
        <end position="207"/>
    </location>
</feature>
<feature type="transmembrane region" description="Helical" evidence="6">
    <location>
        <begin position="34"/>
        <end position="64"/>
    </location>
</feature>
<keyword evidence="4 6" id="KW-1133">Transmembrane helix</keyword>
<feature type="transmembrane region" description="Helical" evidence="6">
    <location>
        <begin position="158"/>
        <end position="177"/>
    </location>
</feature>
<evidence type="ECO:0000256" key="2">
    <source>
        <dbReference type="ARBA" id="ARBA00007375"/>
    </source>
</evidence>
<dbReference type="Proteomes" id="UP000078386">
    <property type="component" value="Unassembled WGS sequence"/>
</dbReference>
<dbReference type="Pfam" id="PF07947">
    <property type="entry name" value="YhhN"/>
    <property type="match status" value="1"/>
</dbReference>
<evidence type="ECO:0000313" key="8">
    <source>
        <dbReference type="Proteomes" id="UP000078386"/>
    </source>
</evidence>
<dbReference type="GO" id="GO:0016787">
    <property type="term" value="F:hydrolase activity"/>
    <property type="evidence" value="ECO:0007669"/>
    <property type="project" value="TreeGrafter"/>
</dbReference>
<feature type="transmembrane region" description="Helical" evidence="6">
    <location>
        <begin position="76"/>
        <end position="96"/>
    </location>
</feature>
<accession>A0A1B7K7G5</accession>
<sequence>MLWSFIAVFFSGWLYVDAAYRGPTWQRWVFKPITLILLLFLAWQAPMFNAISYLVLAGLCAALAGDALTQLPRQRMLYAVGAFFLSHLLYTIWFTSQLTFTFFWPLPIVLLVIGALWVAVIWTRLEEMRLPVLAFIGMTLVMVWVAGEQWFLRPTDTAMSGFFGAALLLIGNMVWLVSHYRRRFRADTAIYAACYFAGHFFIVRALYL</sequence>
<feature type="transmembrane region" description="Helical" evidence="6">
    <location>
        <begin position="130"/>
        <end position="152"/>
    </location>
</feature>
<evidence type="ECO:0000256" key="3">
    <source>
        <dbReference type="ARBA" id="ARBA00022692"/>
    </source>
</evidence>
<dbReference type="PANTHER" id="PTHR31885:SF6">
    <property type="entry name" value="GH04784P"/>
    <property type="match status" value="1"/>
</dbReference>
<keyword evidence="3 6" id="KW-0812">Transmembrane</keyword>
<reference evidence="7 8" key="1">
    <citation type="submission" date="2016-04" db="EMBL/GenBank/DDBJ databases">
        <title>ATOL: Assembling a taxonomically balanced genome-scale reconstruction of the evolutionary history of the Enterobacteriaceae.</title>
        <authorList>
            <person name="Plunkett G.III."/>
            <person name="Neeno-Eckwall E.C."/>
            <person name="Glasner J.D."/>
            <person name="Perna N.T."/>
        </authorList>
    </citation>
    <scope>NUCLEOTIDE SEQUENCE [LARGE SCALE GENOMIC DNA]</scope>
    <source>
        <strain evidence="7 8">ATCC 51603</strain>
    </source>
</reference>
<evidence type="ECO:0000256" key="4">
    <source>
        <dbReference type="ARBA" id="ARBA00022989"/>
    </source>
</evidence>
<evidence type="ECO:0000256" key="6">
    <source>
        <dbReference type="SAM" id="Phobius"/>
    </source>
</evidence>
<evidence type="ECO:0000313" key="7">
    <source>
        <dbReference type="EMBL" id="OAT56022.1"/>
    </source>
</evidence>
<protein>
    <submittedName>
        <fullName evidence="7">Putative YhhN family protein</fullName>
    </submittedName>
</protein>
<feature type="transmembrane region" description="Helical" evidence="6">
    <location>
        <begin position="102"/>
        <end position="123"/>
    </location>
</feature>
<proteinExistence type="inferred from homology"/>
<dbReference type="AlphaFoldDB" id="A0A1B7K7G5"/>
<dbReference type="EMBL" id="LXEU01000010">
    <property type="protein sequence ID" value="OAT56022.1"/>
    <property type="molecule type" value="Genomic_DNA"/>
</dbReference>
<name>A0A1B7K7G5_9ENTR</name>
<dbReference type="PATRIC" id="fig|1354264.4.peg.424"/>
<keyword evidence="5 6" id="KW-0472">Membrane</keyword>
<comment type="caution">
    <text evidence="7">The sequence shown here is derived from an EMBL/GenBank/DDBJ whole genome shotgun (WGS) entry which is preliminary data.</text>
</comment>
<evidence type="ECO:0000256" key="1">
    <source>
        <dbReference type="ARBA" id="ARBA00004141"/>
    </source>
</evidence>
<comment type="similarity">
    <text evidence="2">Belongs to the TMEM86 family.</text>
</comment>
<organism evidence="7 8">
    <name type="scientific">Kluyvera georgiana ATCC 51603</name>
    <dbReference type="NCBI Taxonomy" id="1354264"/>
    <lineage>
        <taxon>Bacteria</taxon>
        <taxon>Pseudomonadati</taxon>
        <taxon>Pseudomonadota</taxon>
        <taxon>Gammaproteobacteria</taxon>
        <taxon>Enterobacterales</taxon>
        <taxon>Enterobacteriaceae</taxon>
        <taxon>Kluyvera</taxon>
    </lineage>
</organism>
<keyword evidence="8" id="KW-1185">Reference proteome</keyword>
<gene>
    <name evidence="7" type="ORF">M989_00407</name>
</gene>
<evidence type="ECO:0000256" key="5">
    <source>
        <dbReference type="ARBA" id="ARBA00023136"/>
    </source>
</evidence>
<dbReference type="GO" id="GO:0016020">
    <property type="term" value="C:membrane"/>
    <property type="evidence" value="ECO:0007669"/>
    <property type="project" value="UniProtKB-SubCell"/>
</dbReference>
<dbReference type="PANTHER" id="PTHR31885">
    <property type="entry name" value="GH04784P"/>
    <property type="match status" value="1"/>
</dbReference>
<comment type="subcellular location">
    <subcellularLocation>
        <location evidence="1">Membrane</location>
        <topology evidence="1">Multi-pass membrane protein</topology>
    </subcellularLocation>
</comment>